<feature type="region of interest" description="Disordered" evidence="2">
    <location>
        <begin position="1"/>
        <end position="69"/>
    </location>
</feature>
<evidence type="ECO:0000256" key="1">
    <source>
        <dbReference type="SAM" id="Coils"/>
    </source>
</evidence>
<keyword evidence="4" id="KW-1185">Reference proteome</keyword>
<sequence length="353" mass="38862">MASGSGRGGGGNDGEYEYEYAESGGTSGANGQGNEGKDGGRTVATGTGTRQTGFGGRKSKGKRRRKRAPRCKLLVKRRGHLIPESVEAAEVAAEYCLVCQEWVARNKLATAQMARLTRLEAELEMEHTRAEESIVAYESQIAELTETVKTHRQAQMQSRSELDKLHVHCEDLQAELDEAKNTLVVVREEAKEASAKRVAAEASASNLWSRLTQANHERDLSKNELKSTNKALGESRKALKTAIEQLNAAKDENDNLRANVQALESKITRMRVAIEKVKAQRKLEADIHAKELQELHSVGVRRMMYGSSSSYKPAQPSKDASLAFQIALSKIDRHVSPHDPQVGVDDPDEVDLY</sequence>
<feature type="coiled-coil region" evidence="1">
    <location>
        <begin position="229"/>
        <end position="280"/>
    </location>
</feature>
<dbReference type="EMBL" id="GL349459">
    <property type="protein sequence ID" value="KNC50098.1"/>
    <property type="molecule type" value="Genomic_DNA"/>
</dbReference>
<evidence type="ECO:0000313" key="4">
    <source>
        <dbReference type="Proteomes" id="UP000054408"/>
    </source>
</evidence>
<dbReference type="SUPFAM" id="SSF57997">
    <property type="entry name" value="Tropomyosin"/>
    <property type="match status" value="1"/>
</dbReference>
<gene>
    <name evidence="3" type="ORF">AMSG_05869</name>
</gene>
<evidence type="ECO:0000256" key="2">
    <source>
        <dbReference type="SAM" id="MobiDB-lite"/>
    </source>
</evidence>
<proteinExistence type="predicted"/>
<dbReference type="GeneID" id="25565179"/>
<feature type="compositionally biased region" description="Basic residues" evidence="2">
    <location>
        <begin position="57"/>
        <end position="69"/>
    </location>
</feature>
<dbReference type="Proteomes" id="UP000054408">
    <property type="component" value="Unassembled WGS sequence"/>
</dbReference>
<dbReference type="RefSeq" id="XP_013757258.1">
    <property type="nucleotide sequence ID" value="XM_013901804.1"/>
</dbReference>
<reference evidence="3 4" key="1">
    <citation type="submission" date="2010-05" db="EMBL/GenBank/DDBJ databases">
        <title>The Genome Sequence of Thecamonas trahens ATCC 50062.</title>
        <authorList>
            <consortium name="The Broad Institute Genome Sequencing Platform"/>
            <person name="Russ C."/>
            <person name="Cuomo C."/>
            <person name="Shea T."/>
            <person name="Young S.K."/>
            <person name="Zeng Q."/>
            <person name="Koehrsen M."/>
            <person name="Haas B."/>
            <person name="Borodovsky M."/>
            <person name="Guigo R."/>
            <person name="Alvarado L."/>
            <person name="Berlin A."/>
            <person name="Bochicchio J."/>
            <person name="Borenstein D."/>
            <person name="Chapman S."/>
            <person name="Chen Z."/>
            <person name="Freedman E."/>
            <person name="Gellesch M."/>
            <person name="Goldberg J."/>
            <person name="Griggs A."/>
            <person name="Gujja S."/>
            <person name="Heilman E."/>
            <person name="Heiman D."/>
            <person name="Hepburn T."/>
            <person name="Howarth C."/>
            <person name="Jen D."/>
            <person name="Larson L."/>
            <person name="Mehta T."/>
            <person name="Park D."/>
            <person name="Pearson M."/>
            <person name="Roberts A."/>
            <person name="Saif S."/>
            <person name="Shenoy N."/>
            <person name="Sisk P."/>
            <person name="Stolte C."/>
            <person name="Sykes S."/>
            <person name="Thomson T."/>
            <person name="Walk T."/>
            <person name="White J."/>
            <person name="Yandava C."/>
            <person name="Burger G."/>
            <person name="Gray M.W."/>
            <person name="Holland P.W.H."/>
            <person name="King N."/>
            <person name="Lang F.B.F."/>
            <person name="Roger A.J."/>
            <person name="Ruiz-Trillo I."/>
            <person name="Lander E."/>
            <person name="Nusbaum C."/>
        </authorList>
    </citation>
    <scope>NUCLEOTIDE SEQUENCE [LARGE SCALE GENOMIC DNA]</scope>
    <source>
        <strain evidence="3 4">ATCC 50062</strain>
    </source>
</reference>
<evidence type="ECO:0000313" key="3">
    <source>
        <dbReference type="EMBL" id="KNC50098.1"/>
    </source>
</evidence>
<keyword evidence="1" id="KW-0175">Coiled coil</keyword>
<feature type="compositionally biased region" description="Gly residues" evidence="2">
    <location>
        <begin position="25"/>
        <end position="34"/>
    </location>
</feature>
<dbReference type="AlphaFoldDB" id="A0A0L0DFL8"/>
<protein>
    <submittedName>
        <fullName evidence="3">Uncharacterized protein</fullName>
    </submittedName>
</protein>
<organism evidence="3 4">
    <name type="scientific">Thecamonas trahens ATCC 50062</name>
    <dbReference type="NCBI Taxonomy" id="461836"/>
    <lineage>
        <taxon>Eukaryota</taxon>
        <taxon>Apusozoa</taxon>
        <taxon>Apusomonadida</taxon>
        <taxon>Apusomonadidae</taxon>
        <taxon>Thecamonas</taxon>
    </lineage>
</organism>
<accession>A0A0L0DFL8</accession>
<feature type="compositionally biased region" description="Gly residues" evidence="2">
    <location>
        <begin position="1"/>
        <end position="13"/>
    </location>
</feature>
<feature type="coiled-coil region" evidence="1">
    <location>
        <begin position="106"/>
        <end position="196"/>
    </location>
</feature>
<name>A0A0L0DFL8_THETB</name>
<feature type="compositionally biased region" description="Low complexity" evidence="2">
    <location>
        <begin position="41"/>
        <end position="52"/>
    </location>
</feature>